<evidence type="ECO:0000313" key="2">
    <source>
        <dbReference type="EMBL" id="KAK5598660.1"/>
    </source>
</evidence>
<dbReference type="EMBL" id="JAHHUM010003027">
    <property type="protein sequence ID" value="KAK5598660.1"/>
    <property type="molecule type" value="Genomic_DNA"/>
</dbReference>
<dbReference type="AlphaFoldDB" id="A0AAV9QSE7"/>
<gene>
    <name evidence="2" type="ORF">CRENBAI_006336</name>
</gene>
<name>A0AAV9QSE7_9TELE</name>
<comment type="caution">
    <text evidence="2">The sequence shown here is derived from an EMBL/GenBank/DDBJ whole genome shotgun (WGS) entry which is preliminary data.</text>
</comment>
<keyword evidence="3" id="KW-1185">Reference proteome</keyword>
<protein>
    <recommendedName>
        <fullName evidence="4">Prolactin receptor</fullName>
    </recommendedName>
</protein>
<reference evidence="2 3" key="1">
    <citation type="submission" date="2021-06" db="EMBL/GenBank/DDBJ databases">
        <authorList>
            <person name="Palmer J.M."/>
        </authorList>
    </citation>
    <scope>NUCLEOTIDE SEQUENCE [LARGE SCALE GENOMIC DNA]</scope>
    <source>
        <strain evidence="2 3">MEX-2019</strain>
        <tissue evidence="2">Muscle</tissue>
    </source>
</reference>
<feature type="region of interest" description="Disordered" evidence="1">
    <location>
        <begin position="76"/>
        <end position="177"/>
    </location>
</feature>
<feature type="compositionally biased region" description="Basic and acidic residues" evidence="1">
    <location>
        <begin position="107"/>
        <end position="117"/>
    </location>
</feature>
<feature type="compositionally biased region" description="Basic and acidic residues" evidence="1">
    <location>
        <begin position="128"/>
        <end position="177"/>
    </location>
</feature>
<organism evidence="2 3">
    <name type="scientific">Crenichthys baileyi</name>
    <name type="common">White River springfish</name>
    <dbReference type="NCBI Taxonomy" id="28760"/>
    <lineage>
        <taxon>Eukaryota</taxon>
        <taxon>Metazoa</taxon>
        <taxon>Chordata</taxon>
        <taxon>Craniata</taxon>
        <taxon>Vertebrata</taxon>
        <taxon>Euteleostomi</taxon>
        <taxon>Actinopterygii</taxon>
        <taxon>Neopterygii</taxon>
        <taxon>Teleostei</taxon>
        <taxon>Neoteleostei</taxon>
        <taxon>Acanthomorphata</taxon>
        <taxon>Ovalentaria</taxon>
        <taxon>Atherinomorphae</taxon>
        <taxon>Cyprinodontiformes</taxon>
        <taxon>Goodeidae</taxon>
        <taxon>Crenichthys</taxon>
    </lineage>
</organism>
<evidence type="ECO:0000256" key="1">
    <source>
        <dbReference type="SAM" id="MobiDB-lite"/>
    </source>
</evidence>
<proteinExistence type="predicted"/>
<dbReference type="Proteomes" id="UP001311232">
    <property type="component" value="Unassembled WGS sequence"/>
</dbReference>
<feature type="compositionally biased region" description="Basic and acidic residues" evidence="1">
    <location>
        <begin position="90"/>
        <end position="99"/>
    </location>
</feature>
<evidence type="ECO:0000313" key="3">
    <source>
        <dbReference type="Proteomes" id="UP001311232"/>
    </source>
</evidence>
<accession>A0AAV9QSE7</accession>
<evidence type="ECO:0008006" key="4">
    <source>
        <dbReference type="Google" id="ProtNLM"/>
    </source>
</evidence>
<sequence>MVKEEAHVGHIPCADLHDSRLHHIKEEREEVCTSLGGEQLNGKEEIDAISLPVTATPTQNVNDKRSPLLLQLYSDQINGRELPEENNGEESIRIKDHGDGPIALKTEGTKKDDESCKLKHSGSGLKTKNMDNDWKESRAPESDENAADGKEGQREGETFGKGRPDWDSNPERQHQGL</sequence>